<dbReference type="AlphaFoldDB" id="A0A0F8Z108"/>
<feature type="transmembrane region" description="Helical" evidence="1">
    <location>
        <begin position="12"/>
        <end position="34"/>
    </location>
</feature>
<sequence>MNVRLIREIAQTIVVLVVCIFVVLLLVGCASIPLSHDQCNATKYETAMEHEQCLLAATKYDEEEYARNDARNIRREEVVNFILSCQADPERMLVTYKLSRFEKQALDRAQRLGNLSVHNLPRSVGRANFGCMTYDDVQRALDEIARRGL</sequence>
<dbReference type="EMBL" id="LAZR01050457">
    <property type="protein sequence ID" value="KKK87318.1"/>
    <property type="molecule type" value="Genomic_DNA"/>
</dbReference>
<gene>
    <name evidence="2" type="ORF">LCGC14_2754460</name>
</gene>
<keyword evidence="1" id="KW-0812">Transmembrane</keyword>
<name>A0A0F8Z108_9ZZZZ</name>
<organism evidence="2">
    <name type="scientific">marine sediment metagenome</name>
    <dbReference type="NCBI Taxonomy" id="412755"/>
    <lineage>
        <taxon>unclassified sequences</taxon>
        <taxon>metagenomes</taxon>
        <taxon>ecological metagenomes</taxon>
    </lineage>
</organism>
<accession>A0A0F8Z108</accession>
<dbReference type="PROSITE" id="PS51257">
    <property type="entry name" value="PROKAR_LIPOPROTEIN"/>
    <property type="match status" value="1"/>
</dbReference>
<keyword evidence="1" id="KW-1133">Transmembrane helix</keyword>
<reference evidence="2" key="1">
    <citation type="journal article" date="2015" name="Nature">
        <title>Complex archaea that bridge the gap between prokaryotes and eukaryotes.</title>
        <authorList>
            <person name="Spang A."/>
            <person name="Saw J.H."/>
            <person name="Jorgensen S.L."/>
            <person name="Zaremba-Niedzwiedzka K."/>
            <person name="Martijn J."/>
            <person name="Lind A.E."/>
            <person name="van Eijk R."/>
            <person name="Schleper C."/>
            <person name="Guy L."/>
            <person name="Ettema T.J."/>
        </authorList>
    </citation>
    <scope>NUCLEOTIDE SEQUENCE</scope>
</reference>
<keyword evidence="1" id="KW-0472">Membrane</keyword>
<evidence type="ECO:0000313" key="2">
    <source>
        <dbReference type="EMBL" id="KKK87318.1"/>
    </source>
</evidence>
<comment type="caution">
    <text evidence="2">The sequence shown here is derived from an EMBL/GenBank/DDBJ whole genome shotgun (WGS) entry which is preliminary data.</text>
</comment>
<protein>
    <submittedName>
        <fullName evidence="2">Uncharacterized protein</fullName>
    </submittedName>
</protein>
<proteinExistence type="predicted"/>
<evidence type="ECO:0000256" key="1">
    <source>
        <dbReference type="SAM" id="Phobius"/>
    </source>
</evidence>